<dbReference type="InterPro" id="IPR039421">
    <property type="entry name" value="Type_1_exporter"/>
</dbReference>
<evidence type="ECO:0000313" key="1">
    <source>
        <dbReference type="EMBL" id="KPL07323.1"/>
    </source>
</evidence>
<protein>
    <recommendedName>
        <fullName evidence="3">ABC transporter ATP-binding protein</fullName>
    </recommendedName>
</protein>
<dbReference type="PANTHER" id="PTHR43394:SF1">
    <property type="entry name" value="ATP-BINDING CASSETTE SUB-FAMILY B MEMBER 10, MITOCHONDRIAL"/>
    <property type="match status" value="1"/>
</dbReference>
<evidence type="ECO:0000313" key="2">
    <source>
        <dbReference type="Proteomes" id="UP000051035"/>
    </source>
</evidence>
<proteinExistence type="predicted"/>
<name>A0A0S8JFL9_UNCT6</name>
<dbReference type="EMBL" id="LJVA01000131">
    <property type="protein sequence ID" value="KPL07323.1"/>
    <property type="molecule type" value="Genomic_DNA"/>
</dbReference>
<dbReference type="PANTHER" id="PTHR43394">
    <property type="entry name" value="ATP-DEPENDENT PERMEASE MDL1, MITOCHONDRIAL"/>
    <property type="match status" value="1"/>
</dbReference>
<accession>A0A0S8JFL9</accession>
<feature type="non-terminal residue" evidence="1">
    <location>
        <position position="1"/>
    </location>
</feature>
<dbReference type="InterPro" id="IPR027417">
    <property type="entry name" value="P-loop_NTPase"/>
</dbReference>
<evidence type="ECO:0008006" key="3">
    <source>
        <dbReference type="Google" id="ProtNLM"/>
    </source>
</evidence>
<dbReference type="GO" id="GO:0015421">
    <property type="term" value="F:ABC-type oligopeptide transporter activity"/>
    <property type="evidence" value="ECO:0007669"/>
    <property type="project" value="TreeGrafter"/>
</dbReference>
<reference evidence="1 2" key="1">
    <citation type="journal article" date="2015" name="Microbiome">
        <title>Genomic resolution of linkages in carbon, nitrogen, and sulfur cycling among widespread estuary sediment bacteria.</title>
        <authorList>
            <person name="Baker B.J."/>
            <person name="Lazar C.S."/>
            <person name="Teske A.P."/>
            <person name="Dick G.J."/>
        </authorList>
    </citation>
    <scope>NUCLEOTIDE SEQUENCE [LARGE SCALE GENOMIC DNA]</scope>
    <source>
        <strain evidence="1">SM1_40</strain>
    </source>
</reference>
<dbReference type="SUPFAM" id="SSF52540">
    <property type="entry name" value="P-loop containing nucleoside triphosphate hydrolases"/>
    <property type="match status" value="1"/>
</dbReference>
<dbReference type="Gene3D" id="3.40.50.300">
    <property type="entry name" value="P-loop containing nucleotide triphosphate hydrolases"/>
    <property type="match status" value="1"/>
</dbReference>
<dbReference type="Proteomes" id="UP000051035">
    <property type="component" value="Unassembled WGS sequence"/>
</dbReference>
<dbReference type="AlphaFoldDB" id="A0A0S8JFL9"/>
<comment type="caution">
    <text evidence="1">The sequence shown here is derived from an EMBL/GenBank/DDBJ whole genome shotgun (WGS) entry which is preliminary data.</text>
</comment>
<organism evidence="1 2">
    <name type="scientific">candidate division TA06 bacterium SM1_40</name>
    <dbReference type="NCBI Taxonomy" id="1703773"/>
    <lineage>
        <taxon>Bacteria</taxon>
        <taxon>Bacteria division TA06</taxon>
    </lineage>
</organism>
<sequence>ATASVDPATEREIQTALARLFEGRTSIVVAHRLATIVSADRILVLHRGKLVEEGDHEELYERNGIYRALFDLQFKSGEIA</sequence>
<gene>
    <name evidence="1" type="ORF">AMJ71_09275</name>
</gene>